<evidence type="ECO:0000256" key="5">
    <source>
        <dbReference type="ARBA" id="ARBA00022618"/>
    </source>
</evidence>
<feature type="compositionally biased region" description="Acidic residues" evidence="12">
    <location>
        <begin position="176"/>
        <end position="185"/>
    </location>
</feature>
<dbReference type="PANTHER" id="PTHR31167:SF3">
    <property type="entry name" value="SPINDLE AND CENTRIOLE-ASSOCIATED PROTEIN 1"/>
    <property type="match status" value="1"/>
</dbReference>
<keyword evidence="8" id="KW-0206">Cytoskeleton</keyword>
<protein>
    <recommendedName>
        <fullName evidence="3">Spindle and centriole-associated protein 1</fullName>
    </recommendedName>
    <alternativeName>
        <fullName evidence="10">Coiled-coil domain-containing protein 52</fullName>
    </alternativeName>
</protein>
<feature type="compositionally biased region" description="Low complexity" evidence="12">
    <location>
        <begin position="605"/>
        <end position="619"/>
    </location>
</feature>
<feature type="region of interest" description="Disordered" evidence="12">
    <location>
        <begin position="338"/>
        <end position="358"/>
    </location>
</feature>
<feature type="compositionally biased region" description="Polar residues" evidence="12">
    <location>
        <begin position="275"/>
        <end position="295"/>
    </location>
</feature>
<keyword evidence="4" id="KW-0963">Cytoplasm</keyword>
<evidence type="ECO:0000256" key="1">
    <source>
        <dbReference type="ARBA" id="ARBA00004114"/>
    </source>
</evidence>
<dbReference type="GO" id="GO:0090307">
    <property type="term" value="P:mitotic spindle assembly"/>
    <property type="evidence" value="ECO:0007669"/>
    <property type="project" value="InterPro"/>
</dbReference>
<comment type="subcellular location">
    <subcellularLocation>
        <location evidence="1">Cytoplasm</location>
        <location evidence="1">Cytoskeleton</location>
        <location evidence="1">Microtubule organizing center</location>
        <location evidence="1">Centrosome</location>
        <location evidence="1">Centriole</location>
    </subcellularLocation>
    <subcellularLocation>
        <location evidence="2">Cytoplasm</location>
        <location evidence="2">Cytoskeleton</location>
        <location evidence="2">Spindle</location>
    </subcellularLocation>
</comment>
<feature type="coiled-coil region" evidence="11">
    <location>
        <begin position="378"/>
        <end position="437"/>
    </location>
</feature>
<feature type="region of interest" description="Disordered" evidence="12">
    <location>
        <begin position="698"/>
        <end position="778"/>
    </location>
</feature>
<evidence type="ECO:0000256" key="12">
    <source>
        <dbReference type="SAM" id="MobiDB-lite"/>
    </source>
</evidence>
<evidence type="ECO:0000313" key="13">
    <source>
        <dbReference type="EMBL" id="KAK5849676.1"/>
    </source>
</evidence>
<feature type="compositionally biased region" description="Low complexity" evidence="12">
    <location>
        <begin position="310"/>
        <end position="319"/>
    </location>
</feature>
<sequence>MSFMRGGRPQQHSKGKRPVRPPKKAAPTKRDWVSTVNDLSVHKLSPAELSHRHEIHKSHNKAAAQWELREKALQRRLRHVGSPAPLDSASLNIIREVFSDQLLLQDVLARSDRAMAVVKDLFGDAPRRQTGHPSVTRAPNCGSDSGLPVLQRPDPPTQLSVLSQSMMDQQALNELEASEEDYSDEDTGRTSRSEYHVIKRANVRKIKAESRGRGIQRQKANRPNSEQAVRDKAPVTPCTSDRAPGHAALNATVAVQRFRSRQSQSEEAMEEPSVLVSQVLNPEPLNQSGRISSRPSRNRKCVFQSSQLEGSSVDSLSGDQSSLGLLQAMLGQVEADLDTLSPDTAPPSAQSQNPHRTQGLTGFSVALVSTLGRLAHLLKQREEEADGDARERRRLEEELKEQRGLIDALTAETMTLREEAAALQAGLQQRTEELEQKLDTVVLVMGGLGLLEAHVDPPQDPHVIGSSLTACQSALVAERDPPQPPASAFPAVLLSSPQQRDNWRQIPATLPNPMHRDLPPVDILRSREDAPSHCSASSHSSLPLSSLPLASLPSSSSLSLTSDHLSSQLSPEAMLAEIAQLSRQNDLIKAQLSQAKGPRSGSGGSPNSSIEQRRLSSSSTGRVTPQSVGERGTSGSGSKGRRSQTVQAADREQLTNQATPPSPPPVSTLEQRLLELNRQSAAARGRLLELIDKQKQSVAARVSPSHSPVPPSAFSPHSADGGGSPEGSMLLQRGGVERRSAGSEVSSHSLGGESKHSQTQMEKRREREGWFSLSAHVT</sequence>
<dbReference type="GO" id="GO:0005814">
    <property type="term" value="C:centriole"/>
    <property type="evidence" value="ECO:0007669"/>
    <property type="project" value="UniProtKB-SubCell"/>
</dbReference>
<feature type="region of interest" description="Disordered" evidence="12">
    <location>
        <begin position="258"/>
        <end position="319"/>
    </location>
</feature>
<feature type="compositionally biased region" description="Basic residues" evidence="12">
    <location>
        <begin position="11"/>
        <end position="27"/>
    </location>
</feature>
<dbReference type="Proteomes" id="UP001346869">
    <property type="component" value="Unassembled WGS sequence"/>
</dbReference>
<dbReference type="GO" id="GO:0005819">
    <property type="term" value="C:spindle"/>
    <property type="evidence" value="ECO:0007669"/>
    <property type="project" value="UniProtKB-SubCell"/>
</dbReference>
<organism evidence="13 14">
    <name type="scientific">Eleginops maclovinus</name>
    <name type="common">Patagonian blennie</name>
    <name type="synonym">Eleginus maclovinus</name>
    <dbReference type="NCBI Taxonomy" id="56733"/>
    <lineage>
        <taxon>Eukaryota</taxon>
        <taxon>Metazoa</taxon>
        <taxon>Chordata</taxon>
        <taxon>Craniata</taxon>
        <taxon>Vertebrata</taxon>
        <taxon>Euteleostomi</taxon>
        <taxon>Actinopterygii</taxon>
        <taxon>Neopterygii</taxon>
        <taxon>Teleostei</taxon>
        <taxon>Neoteleostei</taxon>
        <taxon>Acanthomorphata</taxon>
        <taxon>Eupercaria</taxon>
        <taxon>Perciformes</taxon>
        <taxon>Notothenioidei</taxon>
        <taxon>Eleginopidae</taxon>
        <taxon>Eleginops</taxon>
    </lineage>
</organism>
<keyword evidence="6" id="KW-0498">Mitosis</keyword>
<feature type="compositionally biased region" description="Polar residues" evidence="12">
    <location>
        <begin position="347"/>
        <end position="358"/>
    </location>
</feature>
<evidence type="ECO:0000256" key="8">
    <source>
        <dbReference type="ARBA" id="ARBA00023212"/>
    </source>
</evidence>
<dbReference type="GO" id="GO:0046599">
    <property type="term" value="P:regulation of centriole replication"/>
    <property type="evidence" value="ECO:0007669"/>
    <property type="project" value="TreeGrafter"/>
</dbReference>
<evidence type="ECO:0000256" key="10">
    <source>
        <dbReference type="ARBA" id="ARBA00030722"/>
    </source>
</evidence>
<dbReference type="GO" id="GO:0051301">
    <property type="term" value="P:cell division"/>
    <property type="evidence" value="ECO:0007669"/>
    <property type="project" value="UniProtKB-KW"/>
</dbReference>
<reference evidence="13 14" key="2">
    <citation type="journal article" date="2023" name="Mol. Biol. Evol.">
        <title>Genomics of Secondarily Temperate Adaptation in the Only Non-Antarctic Icefish.</title>
        <authorList>
            <person name="Rivera-Colon A.G."/>
            <person name="Rayamajhi N."/>
            <person name="Minhas B.F."/>
            <person name="Madrigal G."/>
            <person name="Bilyk K.T."/>
            <person name="Yoon V."/>
            <person name="Hune M."/>
            <person name="Gregory S."/>
            <person name="Cheng C.H.C."/>
            <person name="Catchen J.M."/>
        </authorList>
    </citation>
    <scope>NUCLEOTIDE SEQUENCE [LARGE SCALE GENOMIC DNA]</scope>
    <source>
        <strain evidence="13">JMC-PN-2008</strain>
    </source>
</reference>
<dbReference type="GO" id="GO:0005813">
    <property type="term" value="C:centrosome"/>
    <property type="evidence" value="ECO:0007669"/>
    <property type="project" value="TreeGrafter"/>
</dbReference>
<feature type="compositionally biased region" description="Basic and acidic residues" evidence="12">
    <location>
        <begin position="186"/>
        <end position="197"/>
    </location>
</feature>
<comment type="caution">
    <text evidence="13">The sequence shown here is derived from an EMBL/GenBank/DDBJ whole genome shotgun (WGS) entry which is preliminary data.</text>
</comment>
<reference evidence="13 14" key="1">
    <citation type="journal article" date="2023" name="Genes (Basel)">
        <title>Chromosome-Level Genome Assembly and Circadian Gene Repertoire of the Patagonia Blennie Eleginops maclovinus-The Closest Ancestral Proxy of Antarctic Cryonotothenioids.</title>
        <authorList>
            <person name="Cheng C.C."/>
            <person name="Rivera-Colon A.G."/>
            <person name="Minhas B.F."/>
            <person name="Wilson L."/>
            <person name="Rayamajhi N."/>
            <person name="Vargas-Chacoff L."/>
            <person name="Catchen J.M."/>
        </authorList>
    </citation>
    <scope>NUCLEOTIDE SEQUENCE [LARGE SCALE GENOMIC DNA]</scope>
    <source>
        <strain evidence="13">JMC-PN-2008</strain>
    </source>
</reference>
<dbReference type="GO" id="GO:0051310">
    <property type="term" value="P:metaphase chromosome alignment"/>
    <property type="evidence" value="ECO:0007669"/>
    <property type="project" value="TreeGrafter"/>
</dbReference>
<dbReference type="EMBL" id="JAUZQC010000023">
    <property type="protein sequence ID" value="KAK5849676.1"/>
    <property type="molecule type" value="Genomic_DNA"/>
</dbReference>
<keyword evidence="5" id="KW-0132">Cell division</keyword>
<dbReference type="PANTHER" id="PTHR31167">
    <property type="entry name" value="SPINDLE AND CENTRIOLE ASSOCIATED PROTEIN 1 SPICE1"/>
    <property type="match status" value="1"/>
</dbReference>
<evidence type="ECO:0000256" key="11">
    <source>
        <dbReference type="SAM" id="Coils"/>
    </source>
</evidence>
<proteinExistence type="predicted"/>
<dbReference type="AlphaFoldDB" id="A0AAN7WJS4"/>
<evidence type="ECO:0000256" key="2">
    <source>
        <dbReference type="ARBA" id="ARBA00004186"/>
    </source>
</evidence>
<keyword evidence="9" id="KW-0131">Cell cycle</keyword>
<feature type="region of interest" description="Disordered" evidence="12">
    <location>
        <begin position="125"/>
        <end position="159"/>
    </location>
</feature>
<feature type="compositionally biased region" description="Basic and acidic residues" evidence="12">
    <location>
        <begin position="753"/>
        <end position="769"/>
    </location>
</feature>
<accession>A0AAN7WJS4</accession>
<dbReference type="Pfam" id="PF15678">
    <property type="entry name" value="SPICE"/>
    <property type="match status" value="1"/>
</dbReference>
<evidence type="ECO:0000256" key="3">
    <source>
        <dbReference type="ARBA" id="ARBA00018313"/>
    </source>
</evidence>
<evidence type="ECO:0000256" key="9">
    <source>
        <dbReference type="ARBA" id="ARBA00023306"/>
    </source>
</evidence>
<evidence type="ECO:0000256" key="4">
    <source>
        <dbReference type="ARBA" id="ARBA00022490"/>
    </source>
</evidence>
<name>A0AAN7WJS4_ELEMC</name>
<gene>
    <name evidence="13" type="ORF">PBY51_013990</name>
</gene>
<evidence type="ECO:0000313" key="14">
    <source>
        <dbReference type="Proteomes" id="UP001346869"/>
    </source>
</evidence>
<feature type="region of interest" description="Disordered" evidence="12">
    <location>
        <begin position="176"/>
        <end position="246"/>
    </location>
</feature>
<feature type="region of interest" description="Disordered" evidence="12">
    <location>
        <begin position="591"/>
        <end position="668"/>
    </location>
</feature>
<evidence type="ECO:0000256" key="6">
    <source>
        <dbReference type="ARBA" id="ARBA00022776"/>
    </source>
</evidence>
<keyword evidence="14" id="KW-1185">Reference proteome</keyword>
<evidence type="ECO:0000256" key="7">
    <source>
        <dbReference type="ARBA" id="ARBA00023054"/>
    </source>
</evidence>
<dbReference type="InterPro" id="IPR031387">
    <property type="entry name" value="SPICE1"/>
</dbReference>
<feature type="region of interest" description="Disordered" evidence="12">
    <location>
        <begin position="1"/>
        <end position="33"/>
    </location>
</feature>
<keyword evidence="7 11" id="KW-0175">Coiled coil</keyword>